<evidence type="ECO:0000313" key="2">
    <source>
        <dbReference type="Proteomes" id="UP000233526"/>
    </source>
</evidence>
<gene>
    <name evidence="1" type="ORF">AOX56_00325</name>
</gene>
<evidence type="ECO:0000313" key="1">
    <source>
        <dbReference type="EMBL" id="PKQ83004.1"/>
    </source>
</evidence>
<protein>
    <submittedName>
        <fullName evidence="1">Uncharacterized protein</fullName>
    </submittedName>
</protein>
<sequence length="78" mass="8574">MAEASMHPNEFIAKHIKATLEKEQFPDHAISLGVAEAKRHFDRTPSFAKGKVFDECLKAARAVAKIAKKAVSAKKTKP</sequence>
<dbReference type="Proteomes" id="UP000233526">
    <property type="component" value="Unassembled WGS sequence"/>
</dbReference>
<comment type="caution">
    <text evidence="1">The sequence shown here is derived from an EMBL/GenBank/DDBJ whole genome shotgun (WGS) entry which is preliminary data.</text>
</comment>
<proteinExistence type="predicted"/>
<accession>A0A2N3J8Z4</accession>
<name>A0A2N3J8Z4_AERSO</name>
<dbReference type="EMBL" id="LJZX01000001">
    <property type="protein sequence ID" value="PKQ83004.1"/>
    <property type="molecule type" value="Genomic_DNA"/>
</dbReference>
<organism evidence="1 2">
    <name type="scientific">Aeromonas sobria</name>
    <dbReference type="NCBI Taxonomy" id="646"/>
    <lineage>
        <taxon>Bacteria</taxon>
        <taxon>Pseudomonadati</taxon>
        <taxon>Pseudomonadota</taxon>
        <taxon>Gammaproteobacteria</taxon>
        <taxon>Aeromonadales</taxon>
        <taxon>Aeromonadaceae</taxon>
        <taxon>Aeromonas</taxon>
    </lineage>
</organism>
<dbReference type="AlphaFoldDB" id="A0A2N3J8Z4"/>
<reference evidence="1 2" key="1">
    <citation type="journal article" date="2017" name="Front. Microbiol.">
        <title>Strong Genomic and Phenotypic Heterogeneity in the Aeromonas sobria Species Complex.</title>
        <authorList>
            <person name="Gauthier J."/>
            <person name="Vincent A.T."/>
            <person name="Charette S.J."/>
            <person name="Derome N."/>
        </authorList>
    </citation>
    <scope>NUCLEOTIDE SEQUENCE [LARGE SCALE GENOMIC DNA]</scope>
    <source>
        <strain evidence="1 2">JF2635</strain>
    </source>
</reference>